<name>A0A5J6FGB8_9ACTN</name>
<organism evidence="2 3">
    <name type="scientific">Streptomyces nitrosporeus</name>
    <dbReference type="NCBI Taxonomy" id="28894"/>
    <lineage>
        <taxon>Bacteria</taxon>
        <taxon>Bacillati</taxon>
        <taxon>Actinomycetota</taxon>
        <taxon>Actinomycetes</taxon>
        <taxon>Kitasatosporales</taxon>
        <taxon>Streptomycetaceae</taxon>
        <taxon>Streptomyces</taxon>
    </lineage>
</organism>
<dbReference type="KEGG" id="snk:CP967_26610"/>
<evidence type="ECO:0000313" key="3">
    <source>
        <dbReference type="Proteomes" id="UP000326178"/>
    </source>
</evidence>
<evidence type="ECO:0000313" key="2">
    <source>
        <dbReference type="EMBL" id="QEU75081.1"/>
    </source>
</evidence>
<protein>
    <submittedName>
        <fullName evidence="2">Uncharacterized protein</fullName>
    </submittedName>
</protein>
<accession>A0A5J6FGB8</accession>
<dbReference type="InterPro" id="IPR038109">
    <property type="entry name" value="DNA_bind_recomb_sf"/>
</dbReference>
<sequence length="59" mass="6741">MRLSVLTEETTSPERQRDAEGNQVMATAEPIMTREEFDRIGAVLDSRSIDNKERKDTDT</sequence>
<dbReference type="AlphaFoldDB" id="A0A5J6FGB8"/>
<dbReference type="Proteomes" id="UP000326178">
    <property type="component" value="Chromosome"/>
</dbReference>
<reference evidence="2 3" key="1">
    <citation type="submission" date="2017-09" db="EMBL/GenBank/DDBJ databases">
        <authorList>
            <person name="Lee N."/>
            <person name="Cho B.-K."/>
        </authorList>
    </citation>
    <scope>NUCLEOTIDE SEQUENCE [LARGE SCALE GENOMIC DNA]</scope>
    <source>
        <strain evidence="2 3">ATCC 12769</strain>
    </source>
</reference>
<dbReference type="EMBL" id="CP023702">
    <property type="protein sequence ID" value="QEU75081.1"/>
    <property type="molecule type" value="Genomic_DNA"/>
</dbReference>
<keyword evidence="3" id="KW-1185">Reference proteome</keyword>
<gene>
    <name evidence="2" type="ORF">CP967_26610</name>
</gene>
<dbReference type="RefSeq" id="WP_150490388.1">
    <property type="nucleotide sequence ID" value="NZ_BMUV01000004.1"/>
</dbReference>
<proteinExistence type="predicted"/>
<feature type="region of interest" description="Disordered" evidence="1">
    <location>
        <begin position="1"/>
        <end position="22"/>
    </location>
</feature>
<dbReference type="Gene3D" id="3.90.1750.20">
    <property type="entry name" value="Putative Large Serine Recombinase, Chain B, Domain 2"/>
    <property type="match status" value="1"/>
</dbReference>
<evidence type="ECO:0000256" key="1">
    <source>
        <dbReference type="SAM" id="MobiDB-lite"/>
    </source>
</evidence>